<keyword evidence="12 13" id="KW-0472">Membrane</keyword>
<evidence type="ECO:0000256" key="13">
    <source>
        <dbReference type="SAM" id="Phobius"/>
    </source>
</evidence>
<feature type="transmembrane region" description="Helical" evidence="13">
    <location>
        <begin position="81"/>
        <end position="102"/>
    </location>
</feature>
<dbReference type="InterPro" id="IPR003018">
    <property type="entry name" value="GAF"/>
</dbReference>
<evidence type="ECO:0000256" key="3">
    <source>
        <dbReference type="ARBA" id="ARBA00012438"/>
    </source>
</evidence>
<dbReference type="InterPro" id="IPR050482">
    <property type="entry name" value="Sensor_HK_TwoCompSys"/>
</dbReference>
<gene>
    <name evidence="16" type="ORF">ACFSCY_24580</name>
</gene>
<feature type="transmembrane region" description="Helical" evidence="13">
    <location>
        <begin position="159"/>
        <end position="181"/>
    </location>
</feature>
<dbReference type="Gene3D" id="3.30.450.40">
    <property type="match status" value="2"/>
</dbReference>
<keyword evidence="4" id="KW-0597">Phosphoprotein</keyword>
<keyword evidence="8 16" id="KW-0418">Kinase</keyword>
<sequence length="734" mass="77115">MLWSATTFPPCCLHFARAEHATGRRPSHLGPVADGTGHRATTTRLTGRATLTLQTSSPTKPVATRRWLHALSAGPSRRRRLAGALTGLVVLPLLTLGMDKLLRGSLNIPSQMLLYLLVVVVVALVGGLIPALAAAVAASLLLAYYFIPPMRDFGAAELNNVVDVVGFLLVAGAVSSVVGVADSRTREAEALANANAVLAEEQAALRRVATLVARGLPPAEIFAAVTHQVGSVLGAEDALIVRLDPDGATTLAATTGAYAATMPVGSRWTLEPPLALAVALRTGHPARLDDISQAPGAYGDAIRRLGIRSAVAAPIVVEGHAWGAIVVGARRERLPADTEERMARFTELVGAAIANADSREELRVLADEQAALRRVAMLVARGVPPAEVIAAVTHEVGRVLGSDATVILRLDPDGAATVAAGTGAYADALPVGSRWELEPPLAMAAVLNTGRSARLDDYDRPSGAYGDVVRRVGIRSGVAAPIVVEGRLWGGIGVGTRRERFPADTEQRLAGFTELIGTAIANADSRAQLTASRARIVAAADAARRRIERDLHDGTQQRLVSLGLELRVAQSAVPADLPALQVQVGRVADELIGVIEELREISHGIHPAILSEGGLGPALRTLARRTAIPVELEFRAQNRSRERIEVAAYYVVSEALTNTTKHARASYAQVTVEQRDAMLCLSIRDDGNGGADPAGGTGLIGMRDRVQALDGSIEINSRPGDGTAIVVELPLQPD</sequence>
<feature type="domain" description="GAF" evidence="14">
    <location>
        <begin position="217"/>
        <end position="363"/>
    </location>
</feature>
<dbReference type="InterPro" id="IPR003594">
    <property type="entry name" value="HATPase_dom"/>
</dbReference>
<dbReference type="Gene3D" id="1.20.120.620">
    <property type="entry name" value="Backbone structure of the membrane domain of e. Coli histidine kinase receptor kdpd"/>
    <property type="match status" value="1"/>
</dbReference>
<evidence type="ECO:0000256" key="5">
    <source>
        <dbReference type="ARBA" id="ARBA00022679"/>
    </source>
</evidence>
<dbReference type="SMART" id="SM00065">
    <property type="entry name" value="GAF"/>
    <property type="match status" value="2"/>
</dbReference>
<evidence type="ECO:0000256" key="8">
    <source>
        <dbReference type="ARBA" id="ARBA00022777"/>
    </source>
</evidence>
<dbReference type="Pfam" id="PF01590">
    <property type="entry name" value="GAF"/>
    <property type="match status" value="2"/>
</dbReference>
<dbReference type="RefSeq" id="WP_343979092.1">
    <property type="nucleotide sequence ID" value="NZ_BAAAJG010000010.1"/>
</dbReference>
<feature type="transmembrane region" description="Helical" evidence="13">
    <location>
        <begin position="114"/>
        <end position="147"/>
    </location>
</feature>
<dbReference type="EC" id="2.7.13.3" evidence="3"/>
<dbReference type="SUPFAM" id="SSF55781">
    <property type="entry name" value="GAF domain-like"/>
    <property type="match status" value="2"/>
</dbReference>
<evidence type="ECO:0000256" key="12">
    <source>
        <dbReference type="ARBA" id="ARBA00023136"/>
    </source>
</evidence>
<evidence type="ECO:0000256" key="1">
    <source>
        <dbReference type="ARBA" id="ARBA00000085"/>
    </source>
</evidence>
<evidence type="ECO:0000313" key="17">
    <source>
        <dbReference type="Proteomes" id="UP001597145"/>
    </source>
</evidence>
<evidence type="ECO:0000259" key="14">
    <source>
        <dbReference type="SMART" id="SM00065"/>
    </source>
</evidence>
<dbReference type="SUPFAM" id="SSF55874">
    <property type="entry name" value="ATPase domain of HSP90 chaperone/DNA topoisomerase II/histidine kinase"/>
    <property type="match status" value="1"/>
</dbReference>
<keyword evidence="5" id="KW-0808">Transferase</keyword>
<evidence type="ECO:0000256" key="7">
    <source>
        <dbReference type="ARBA" id="ARBA00022741"/>
    </source>
</evidence>
<evidence type="ECO:0000256" key="4">
    <source>
        <dbReference type="ARBA" id="ARBA00022553"/>
    </source>
</evidence>
<dbReference type="PANTHER" id="PTHR24421:SF10">
    <property type="entry name" value="NITRATE_NITRITE SENSOR PROTEIN NARQ"/>
    <property type="match status" value="1"/>
</dbReference>
<feature type="domain" description="Histidine kinase/HSP90-like ATPase" evidence="15">
    <location>
        <begin position="643"/>
        <end position="733"/>
    </location>
</feature>
<dbReference type="Gene3D" id="3.30.565.10">
    <property type="entry name" value="Histidine kinase-like ATPase, C-terminal domain"/>
    <property type="match status" value="1"/>
</dbReference>
<dbReference type="Gene3D" id="1.20.5.1930">
    <property type="match status" value="1"/>
</dbReference>
<accession>A0ABW4FRK7</accession>
<dbReference type="Pfam" id="PF02518">
    <property type="entry name" value="HATPase_c"/>
    <property type="match status" value="1"/>
</dbReference>
<dbReference type="Pfam" id="PF07730">
    <property type="entry name" value="HisKA_3"/>
    <property type="match status" value="1"/>
</dbReference>
<dbReference type="Proteomes" id="UP001597145">
    <property type="component" value="Unassembled WGS sequence"/>
</dbReference>
<dbReference type="EMBL" id="JBHUCP010000019">
    <property type="protein sequence ID" value="MFD1532606.1"/>
    <property type="molecule type" value="Genomic_DNA"/>
</dbReference>
<evidence type="ECO:0000256" key="10">
    <source>
        <dbReference type="ARBA" id="ARBA00022989"/>
    </source>
</evidence>
<evidence type="ECO:0000256" key="2">
    <source>
        <dbReference type="ARBA" id="ARBA00004141"/>
    </source>
</evidence>
<dbReference type="Pfam" id="PF13493">
    <property type="entry name" value="DUF4118"/>
    <property type="match status" value="1"/>
</dbReference>
<keyword evidence="9" id="KW-0067">ATP-binding</keyword>
<comment type="catalytic activity">
    <reaction evidence="1">
        <text>ATP + protein L-histidine = ADP + protein N-phospho-L-histidine.</text>
        <dbReference type="EC" id="2.7.13.3"/>
    </reaction>
</comment>
<dbReference type="InterPro" id="IPR038318">
    <property type="entry name" value="KdpD_sf"/>
</dbReference>
<comment type="subcellular location">
    <subcellularLocation>
        <location evidence="2">Membrane</location>
        <topology evidence="2">Multi-pass membrane protein</topology>
    </subcellularLocation>
</comment>
<evidence type="ECO:0000256" key="6">
    <source>
        <dbReference type="ARBA" id="ARBA00022692"/>
    </source>
</evidence>
<dbReference type="GO" id="GO:0016301">
    <property type="term" value="F:kinase activity"/>
    <property type="evidence" value="ECO:0007669"/>
    <property type="project" value="UniProtKB-KW"/>
</dbReference>
<keyword evidence="17" id="KW-1185">Reference proteome</keyword>
<name>A0ABW4FRK7_9PSEU</name>
<dbReference type="InterPro" id="IPR011712">
    <property type="entry name" value="Sig_transdc_His_kin_sub3_dim/P"/>
</dbReference>
<reference evidence="17" key="1">
    <citation type="journal article" date="2019" name="Int. J. Syst. Evol. Microbiol.">
        <title>The Global Catalogue of Microorganisms (GCM) 10K type strain sequencing project: providing services to taxonomists for standard genome sequencing and annotation.</title>
        <authorList>
            <consortium name="The Broad Institute Genomics Platform"/>
            <consortium name="The Broad Institute Genome Sequencing Center for Infectious Disease"/>
            <person name="Wu L."/>
            <person name="Ma J."/>
        </authorList>
    </citation>
    <scope>NUCLEOTIDE SEQUENCE [LARGE SCALE GENOMIC DNA]</scope>
    <source>
        <strain evidence="17">JCM 12165</strain>
    </source>
</reference>
<comment type="caution">
    <text evidence="16">The sequence shown here is derived from an EMBL/GenBank/DDBJ whole genome shotgun (WGS) entry which is preliminary data.</text>
</comment>
<keyword evidence="11" id="KW-0902">Two-component regulatory system</keyword>
<evidence type="ECO:0000256" key="11">
    <source>
        <dbReference type="ARBA" id="ARBA00023012"/>
    </source>
</evidence>
<proteinExistence type="predicted"/>
<dbReference type="CDD" id="cd16917">
    <property type="entry name" value="HATPase_UhpB-NarQ-NarX-like"/>
    <property type="match status" value="1"/>
</dbReference>
<evidence type="ECO:0000313" key="16">
    <source>
        <dbReference type="EMBL" id="MFD1532606.1"/>
    </source>
</evidence>
<dbReference type="SMART" id="SM00387">
    <property type="entry name" value="HATPase_c"/>
    <property type="match status" value="1"/>
</dbReference>
<keyword evidence="10 13" id="KW-1133">Transmembrane helix</keyword>
<keyword evidence="7" id="KW-0547">Nucleotide-binding</keyword>
<protein>
    <recommendedName>
        <fullName evidence="3">histidine kinase</fullName>
        <ecNumber evidence="3">2.7.13.3</ecNumber>
    </recommendedName>
</protein>
<dbReference type="InterPro" id="IPR036890">
    <property type="entry name" value="HATPase_C_sf"/>
</dbReference>
<dbReference type="InterPro" id="IPR025201">
    <property type="entry name" value="KdpD_TM"/>
</dbReference>
<evidence type="ECO:0000256" key="9">
    <source>
        <dbReference type="ARBA" id="ARBA00022840"/>
    </source>
</evidence>
<keyword evidence="6 13" id="KW-0812">Transmembrane</keyword>
<organism evidence="16 17">
    <name type="scientific">Pseudonocardia aurantiaca</name>
    <dbReference type="NCBI Taxonomy" id="75290"/>
    <lineage>
        <taxon>Bacteria</taxon>
        <taxon>Bacillati</taxon>
        <taxon>Actinomycetota</taxon>
        <taxon>Actinomycetes</taxon>
        <taxon>Pseudonocardiales</taxon>
        <taxon>Pseudonocardiaceae</taxon>
        <taxon>Pseudonocardia</taxon>
    </lineage>
</organism>
<dbReference type="PANTHER" id="PTHR24421">
    <property type="entry name" value="NITRATE/NITRITE SENSOR PROTEIN NARX-RELATED"/>
    <property type="match status" value="1"/>
</dbReference>
<feature type="domain" description="GAF" evidence="14">
    <location>
        <begin position="384"/>
        <end position="530"/>
    </location>
</feature>
<evidence type="ECO:0000259" key="15">
    <source>
        <dbReference type="SMART" id="SM00387"/>
    </source>
</evidence>
<dbReference type="InterPro" id="IPR029016">
    <property type="entry name" value="GAF-like_dom_sf"/>
</dbReference>